<dbReference type="InterPro" id="IPR036259">
    <property type="entry name" value="MFS_trans_sf"/>
</dbReference>
<dbReference type="Pfam" id="PF07690">
    <property type="entry name" value="MFS_1"/>
    <property type="match status" value="1"/>
</dbReference>
<feature type="transmembrane region" description="Helical" evidence="7">
    <location>
        <begin position="20"/>
        <end position="42"/>
    </location>
</feature>
<feature type="transmembrane region" description="Helical" evidence="7">
    <location>
        <begin position="379"/>
        <end position="399"/>
    </location>
</feature>
<evidence type="ECO:0000256" key="3">
    <source>
        <dbReference type="ARBA" id="ARBA00022692"/>
    </source>
</evidence>
<dbReference type="Proteomes" id="UP001592528">
    <property type="component" value="Unassembled WGS sequence"/>
</dbReference>
<keyword evidence="9" id="KW-1185">Reference proteome</keyword>
<dbReference type="Gene3D" id="1.20.1250.20">
    <property type="entry name" value="MFS general substrate transporter like domains"/>
    <property type="match status" value="1"/>
</dbReference>
<dbReference type="CDD" id="cd06173">
    <property type="entry name" value="MFS_MefA_like"/>
    <property type="match status" value="1"/>
</dbReference>
<evidence type="ECO:0000256" key="1">
    <source>
        <dbReference type="ARBA" id="ARBA00004651"/>
    </source>
</evidence>
<dbReference type="PANTHER" id="PTHR23513">
    <property type="entry name" value="INTEGRAL MEMBRANE EFFLUX PROTEIN-RELATED"/>
    <property type="match status" value="1"/>
</dbReference>
<keyword evidence="3 7" id="KW-0812">Transmembrane</keyword>
<comment type="subcellular location">
    <subcellularLocation>
        <location evidence="1">Cell membrane</location>
        <topology evidence="1">Multi-pass membrane protein</topology>
    </subcellularLocation>
</comment>
<feature type="transmembrane region" description="Helical" evidence="7">
    <location>
        <begin position="54"/>
        <end position="74"/>
    </location>
</feature>
<dbReference type="EMBL" id="JBHEZZ010000035">
    <property type="protein sequence ID" value="MFC1406873.1"/>
    <property type="molecule type" value="Genomic_DNA"/>
</dbReference>
<evidence type="ECO:0000256" key="5">
    <source>
        <dbReference type="ARBA" id="ARBA00023136"/>
    </source>
</evidence>
<proteinExistence type="predicted"/>
<comment type="caution">
    <text evidence="8">The sequence shown here is derived from an EMBL/GenBank/DDBJ whole genome shotgun (WGS) entry which is preliminary data.</text>
</comment>
<feature type="transmembrane region" description="Helical" evidence="7">
    <location>
        <begin position="177"/>
        <end position="196"/>
    </location>
</feature>
<evidence type="ECO:0000313" key="8">
    <source>
        <dbReference type="EMBL" id="MFC1406873.1"/>
    </source>
</evidence>
<keyword evidence="5 7" id="KW-0472">Membrane</keyword>
<evidence type="ECO:0000256" key="7">
    <source>
        <dbReference type="SAM" id="Phobius"/>
    </source>
</evidence>
<keyword evidence="2" id="KW-1003">Cell membrane</keyword>
<accession>A0ABV6UZM9</accession>
<evidence type="ECO:0000256" key="4">
    <source>
        <dbReference type="ARBA" id="ARBA00022989"/>
    </source>
</evidence>
<evidence type="ECO:0000256" key="2">
    <source>
        <dbReference type="ARBA" id="ARBA00022475"/>
    </source>
</evidence>
<reference evidence="8 9" key="1">
    <citation type="submission" date="2024-09" db="EMBL/GenBank/DDBJ databases">
        <authorList>
            <person name="Lee S.D."/>
        </authorList>
    </citation>
    <scope>NUCLEOTIDE SEQUENCE [LARGE SCALE GENOMIC DNA]</scope>
    <source>
        <strain evidence="8 9">N1-5</strain>
    </source>
</reference>
<organism evidence="8 9">
    <name type="scientific">Streptacidiphilus cavernicola</name>
    <dbReference type="NCBI Taxonomy" id="3342716"/>
    <lineage>
        <taxon>Bacteria</taxon>
        <taxon>Bacillati</taxon>
        <taxon>Actinomycetota</taxon>
        <taxon>Actinomycetes</taxon>
        <taxon>Kitasatosporales</taxon>
        <taxon>Streptomycetaceae</taxon>
        <taxon>Streptacidiphilus</taxon>
    </lineage>
</organism>
<feature type="transmembrane region" description="Helical" evidence="7">
    <location>
        <begin position="224"/>
        <end position="246"/>
    </location>
</feature>
<evidence type="ECO:0000256" key="6">
    <source>
        <dbReference type="SAM" id="MobiDB-lite"/>
    </source>
</evidence>
<protein>
    <submittedName>
        <fullName evidence="8">MFS transporter</fullName>
    </submittedName>
</protein>
<feature type="region of interest" description="Disordered" evidence="6">
    <location>
        <begin position="402"/>
        <end position="423"/>
    </location>
</feature>
<dbReference type="SUPFAM" id="SSF103473">
    <property type="entry name" value="MFS general substrate transporter"/>
    <property type="match status" value="1"/>
</dbReference>
<dbReference type="RefSeq" id="WP_051725861.1">
    <property type="nucleotide sequence ID" value="NZ_JBHEZZ010000035.1"/>
</dbReference>
<name>A0ABV6UZM9_9ACTN</name>
<keyword evidence="4 7" id="KW-1133">Transmembrane helix</keyword>
<gene>
    <name evidence="8" type="ORF">ACEZDJ_36870</name>
</gene>
<evidence type="ECO:0000313" key="9">
    <source>
        <dbReference type="Proteomes" id="UP001592528"/>
    </source>
</evidence>
<sequence>MPSLSLQRFALLGLPNFRWFFTGQLVSLLGSSMAPVALAFAVLNASGSTGDLGIVVTARMVPLLGFLLLGGAVADRFPRRTVLLLANLGSGVTQGGVAALLLTGSYSLGPIAALSLLNGVLDAFTTPALRGVLPQLVDRDRLRQANPLLGSMRNATKILGPSLSGVLVVAFGGGPAIAFDALTFLLAALCLARLSLTDRMPAARGTGMLTSLREGWTEFRRIRWVWTVALSFCVINLVQVGTWQILGPSLTKQVSGEAAWGFVLSARGVGLLLTSALMYRVTVRHLLRLGQSVTALGALPLLALGAGLHAPWLIAAAFVAGLGSSVVGIGWDTSLQEHVPAEVLSRVSSFDDLLSYLAIPIGQLSVGPLAHAFGGFRVATAAGVVYAVAAVAPLASAAVRRLPHGDPEPDGATPAASVTTGAR</sequence>
<feature type="transmembrane region" description="Helical" evidence="7">
    <location>
        <begin position="258"/>
        <end position="279"/>
    </location>
</feature>
<dbReference type="InterPro" id="IPR011701">
    <property type="entry name" value="MFS"/>
</dbReference>
<dbReference type="PANTHER" id="PTHR23513:SF11">
    <property type="entry name" value="STAPHYLOFERRIN A TRANSPORTER"/>
    <property type="match status" value="1"/>
</dbReference>